<evidence type="ECO:0000256" key="2">
    <source>
        <dbReference type="ARBA" id="ARBA00022723"/>
    </source>
</evidence>
<dbReference type="SMART" id="SM00355">
    <property type="entry name" value="ZnF_C2H2"/>
    <property type="match status" value="8"/>
</dbReference>
<evidence type="ECO:0000259" key="10">
    <source>
        <dbReference type="PROSITE" id="PS50157"/>
    </source>
</evidence>
<feature type="domain" description="C2H2-type" evidence="10">
    <location>
        <begin position="248"/>
        <end position="276"/>
    </location>
</feature>
<dbReference type="InterPro" id="IPR013087">
    <property type="entry name" value="Znf_C2H2_type"/>
</dbReference>
<dbReference type="InterPro" id="IPR036236">
    <property type="entry name" value="Znf_C2H2_sf"/>
</dbReference>
<sequence>MDLFANHCRLCRTKSGPADSWSQLTQSGNEHLLEKIETCTGVQIRKDDGLPKRICQRCEASLDYANTFRQQCRASDDWWKENVAKPTPITSVYVKPEVVDEYDLGGEEGHSVALETVLKVEPSTLEFEDSDFEPTKDESSSDESKGDFGKRRAQPRKVGKKEIRCGLCSKQFAKQHSLDVHMARHNGVRNFGCALCEKMFFTERCLKMHIERMHSKNQPFPCDKCSRRFTYERELVEHQIKHSDDRPISCELCSKTFKSKASLNSHMQWTHQPEEVKEEIRKANQRICVCPFCGKVSTSVKTHKAHLRTHTGEQDYECNICNKRFSALWSHRKHMLIHSGERPYQCEHCQKAFRQRHHLTTHIRGVHSNERPFQCRFCPKAFVTRQSMQFHEKTHGDPMDGLSEFQ</sequence>
<keyword evidence="4 7" id="KW-0863">Zinc-finger</keyword>
<feature type="domain" description="C2H2-type" evidence="10">
    <location>
        <begin position="373"/>
        <end position="400"/>
    </location>
</feature>
<keyword evidence="2 8" id="KW-0479">Metal-binding</keyword>
<keyword evidence="6" id="KW-0539">Nucleus</keyword>
<feature type="domain" description="C2H2-type" evidence="10">
    <location>
        <begin position="316"/>
        <end position="343"/>
    </location>
</feature>
<dbReference type="Gene3D" id="3.40.1800.20">
    <property type="match status" value="1"/>
</dbReference>
<feature type="binding site" evidence="8">
    <location>
        <position position="8"/>
    </location>
    <ligand>
        <name>Zn(2+)</name>
        <dbReference type="ChEBI" id="CHEBI:29105"/>
    </ligand>
</feature>
<dbReference type="Pfam" id="PF07776">
    <property type="entry name" value="zf-AD"/>
    <property type="match status" value="1"/>
</dbReference>
<evidence type="ECO:0000256" key="4">
    <source>
        <dbReference type="ARBA" id="ARBA00022771"/>
    </source>
</evidence>
<evidence type="ECO:0000259" key="11">
    <source>
        <dbReference type="PROSITE" id="PS51915"/>
    </source>
</evidence>
<evidence type="ECO:0000256" key="3">
    <source>
        <dbReference type="ARBA" id="ARBA00022737"/>
    </source>
</evidence>
<keyword evidence="5 8" id="KW-0862">Zinc</keyword>
<feature type="domain" description="ZAD" evidence="11">
    <location>
        <begin position="6"/>
        <end position="82"/>
    </location>
</feature>
<feature type="domain" description="C2H2-type" evidence="10">
    <location>
        <begin position="220"/>
        <end position="247"/>
    </location>
</feature>
<dbReference type="PROSITE" id="PS51915">
    <property type="entry name" value="ZAD"/>
    <property type="match status" value="1"/>
</dbReference>
<dbReference type="Pfam" id="PF00096">
    <property type="entry name" value="zf-C2H2"/>
    <property type="match status" value="2"/>
</dbReference>
<feature type="domain" description="C2H2-type" evidence="10">
    <location>
        <begin position="344"/>
        <end position="372"/>
    </location>
</feature>
<proteinExistence type="predicted"/>
<keyword evidence="3" id="KW-0677">Repeat</keyword>
<dbReference type="InterPro" id="IPR012934">
    <property type="entry name" value="Znf_AD"/>
</dbReference>
<dbReference type="SUPFAM" id="SSF57667">
    <property type="entry name" value="beta-beta-alpha zinc fingers"/>
    <property type="match status" value="4"/>
</dbReference>
<evidence type="ECO:0000256" key="9">
    <source>
        <dbReference type="SAM" id="MobiDB-lite"/>
    </source>
</evidence>
<dbReference type="PROSITE" id="PS00028">
    <property type="entry name" value="ZINC_FINGER_C2H2_1"/>
    <property type="match status" value="7"/>
</dbReference>
<evidence type="ECO:0000313" key="12">
    <source>
        <dbReference type="EMBL" id="JAV20438.1"/>
    </source>
</evidence>
<dbReference type="GO" id="GO:0008270">
    <property type="term" value="F:zinc ion binding"/>
    <property type="evidence" value="ECO:0007669"/>
    <property type="project" value="UniProtKB-UniRule"/>
</dbReference>
<feature type="compositionally biased region" description="Basic and acidic residues" evidence="9">
    <location>
        <begin position="133"/>
        <end position="150"/>
    </location>
</feature>
<name>A0A1Q3EYX3_CULTA</name>
<dbReference type="GO" id="GO:0005634">
    <property type="term" value="C:nucleus"/>
    <property type="evidence" value="ECO:0007669"/>
    <property type="project" value="UniProtKB-SubCell"/>
</dbReference>
<evidence type="ECO:0000256" key="5">
    <source>
        <dbReference type="ARBA" id="ARBA00022833"/>
    </source>
</evidence>
<evidence type="ECO:0000256" key="7">
    <source>
        <dbReference type="PROSITE-ProRule" id="PRU00042"/>
    </source>
</evidence>
<dbReference type="InterPro" id="IPR050331">
    <property type="entry name" value="Zinc_finger"/>
</dbReference>
<organism evidence="12">
    <name type="scientific">Culex tarsalis</name>
    <name type="common">Encephalitis mosquito</name>
    <dbReference type="NCBI Taxonomy" id="7177"/>
    <lineage>
        <taxon>Eukaryota</taxon>
        <taxon>Metazoa</taxon>
        <taxon>Ecdysozoa</taxon>
        <taxon>Arthropoda</taxon>
        <taxon>Hexapoda</taxon>
        <taxon>Insecta</taxon>
        <taxon>Pterygota</taxon>
        <taxon>Neoptera</taxon>
        <taxon>Endopterygota</taxon>
        <taxon>Diptera</taxon>
        <taxon>Nematocera</taxon>
        <taxon>Culicoidea</taxon>
        <taxon>Culicidae</taxon>
        <taxon>Culicinae</taxon>
        <taxon>Culicini</taxon>
        <taxon>Culex</taxon>
        <taxon>Culex</taxon>
    </lineage>
</organism>
<dbReference type="SMART" id="SM00868">
    <property type="entry name" value="zf-AD"/>
    <property type="match status" value="1"/>
</dbReference>
<feature type="domain" description="C2H2-type" evidence="10">
    <location>
        <begin position="191"/>
        <end position="219"/>
    </location>
</feature>
<dbReference type="GO" id="GO:0010468">
    <property type="term" value="P:regulation of gene expression"/>
    <property type="evidence" value="ECO:0007669"/>
    <property type="project" value="TreeGrafter"/>
</dbReference>
<feature type="binding site" evidence="8">
    <location>
        <position position="11"/>
    </location>
    <ligand>
        <name>Zn(2+)</name>
        <dbReference type="ChEBI" id="CHEBI:29105"/>
    </ligand>
</feature>
<protein>
    <submittedName>
        <fullName evidence="12">Putative c2h2-type zn-finger protein</fullName>
    </submittedName>
</protein>
<dbReference type="SUPFAM" id="SSF57716">
    <property type="entry name" value="Glucocorticoid receptor-like (DNA-binding domain)"/>
    <property type="match status" value="1"/>
</dbReference>
<dbReference type="EMBL" id="GFDL01014607">
    <property type="protein sequence ID" value="JAV20438.1"/>
    <property type="molecule type" value="Transcribed_RNA"/>
</dbReference>
<feature type="binding site" evidence="8">
    <location>
        <position position="55"/>
    </location>
    <ligand>
        <name>Zn(2+)</name>
        <dbReference type="ChEBI" id="CHEBI:29105"/>
    </ligand>
</feature>
<dbReference type="PANTHER" id="PTHR16515:SF66">
    <property type="entry name" value="C2H2-TYPE DOMAIN-CONTAINING PROTEIN"/>
    <property type="match status" value="1"/>
</dbReference>
<accession>A0A1Q3EYX3</accession>
<evidence type="ECO:0000256" key="8">
    <source>
        <dbReference type="PROSITE-ProRule" id="PRU01263"/>
    </source>
</evidence>
<dbReference type="Pfam" id="PF13894">
    <property type="entry name" value="zf-C2H2_4"/>
    <property type="match status" value="1"/>
</dbReference>
<dbReference type="PANTHER" id="PTHR16515">
    <property type="entry name" value="PR DOMAIN ZINC FINGER PROTEIN"/>
    <property type="match status" value="1"/>
</dbReference>
<evidence type="ECO:0000256" key="1">
    <source>
        <dbReference type="ARBA" id="ARBA00004123"/>
    </source>
</evidence>
<dbReference type="Pfam" id="PF12874">
    <property type="entry name" value="zf-met"/>
    <property type="match status" value="1"/>
</dbReference>
<evidence type="ECO:0000256" key="6">
    <source>
        <dbReference type="ARBA" id="ARBA00023242"/>
    </source>
</evidence>
<dbReference type="Gene3D" id="3.30.160.60">
    <property type="entry name" value="Classic Zinc Finger"/>
    <property type="match status" value="6"/>
</dbReference>
<feature type="region of interest" description="Disordered" evidence="9">
    <location>
        <begin position="128"/>
        <end position="157"/>
    </location>
</feature>
<dbReference type="FunFam" id="3.30.160.60:FF:000100">
    <property type="entry name" value="Zinc finger 45-like"/>
    <property type="match status" value="1"/>
</dbReference>
<feature type="binding site" evidence="8">
    <location>
        <position position="58"/>
    </location>
    <ligand>
        <name>Zn(2+)</name>
        <dbReference type="ChEBI" id="CHEBI:29105"/>
    </ligand>
</feature>
<dbReference type="PROSITE" id="PS50157">
    <property type="entry name" value="ZINC_FINGER_C2H2_2"/>
    <property type="match status" value="8"/>
</dbReference>
<dbReference type="FunFam" id="3.30.160.60:FF:000643">
    <property type="entry name" value="Zinc finger protein 668"/>
    <property type="match status" value="1"/>
</dbReference>
<reference evidence="12" key="1">
    <citation type="submission" date="2017-01" db="EMBL/GenBank/DDBJ databases">
        <title>A deep insight into the sialotranscriptome of adult male and female Cluex tarsalis mosquitoes.</title>
        <authorList>
            <person name="Ribeiro J.M."/>
            <person name="Moreira F."/>
            <person name="Bernard K.A."/>
            <person name="Calvo E."/>
        </authorList>
    </citation>
    <scope>NUCLEOTIDE SEQUENCE</scope>
    <source>
        <strain evidence="12">Kern County</strain>
        <tissue evidence="12">Salivary glands</tissue>
    </source>
</reference>
<feature type="domain" description="C2H2-type" evidence="10">
    <location>
        <begin position="163"/>
        <end position="190"/>
    </location>
</feature>
<feature type="domain" description="C2H2-type" evidence="10">
    <location>
        <begin position="288"/>
        <end position="315"/>
    </location>
</feature>
<dbReference type="AlphaFoldDB" id="A0A1Q3EYX3"/>
<comment type="subcellular location">
    <subcellularLocation>
        <location evidence="1">Nucleus</location>
    </subcellularLocation>
</comment>